<dbReference type="Pfam" id="PF03171">
    <property type="entry name" value="2OG-FeII_Oxy"/>
    <property type="match status" value="1"/>
</dbReference>
<reference evidence="5" key="1">
    <citation type="journal article" date="2023" name="Mol. Phylogenet. Evol.">
        <title>Genome-scale phylogeny and comparative genomics of the fungal order Sordariales.</title>
        <authorList>
            <person name="Hensen N."/>
            <person name="Bonometti L."/>
            <person name="Westerberg I."/>
            <person name="Brannstrom I.O."/>
            <person name="Guillou S."/>
            <person name="Cros-Aarteil S."/>
            <person name="Calhoun S."/>
            <person name="Haridas S."/>
            <person name="Kuo A."/>
            <person name="Mondo S."/>
            <person name="Pangilinan J."/>
            <person name="Riley R."/>
            <person name="LaButti K."/>
            <person name="Andreopoulos B."/>
            <person name="Lipzen A."/>
            <person name="Chen C."/>
            <person name="Yan M."/>
            <person name="Daum C."/>
            <person name="Ng V."/>
            <person name="Clum A."/>
            <person name="Steindorff A."/>
            <person name="Ohm R.A."/>
            <person name="Martin F."/>
            <person name="Silar P."/>
            <person name="Natvig D.O."/>
            <person name="Lalanne C."/>
            <person name="Gautier V."/>
            <person name="Ament-Velasquez S.L."/>
            <person name="Kruys A."/>
            <person name="Hutchinson M.I."/>
            <person name="Powell A.J."/>
            <person name="Barry K."/>
            <person name="Miller A.N."/>
            <person name="Grigoriev I.V."/>
            <person name="Debuchy R."/>
            <person name="Gladieux P."/>
            <person name="Hiltunen Thoren M."/>
            <person name="Johannesson H."/>
        </authorList>
    </citation>
    <scope>NUCLEOTIDE SEQUENCE [LARGE SCALE GENOMIC DNA]</scope>
    <source>
        <strain evidence="5">CBS 340.73</strain>
    </source>
</reference>
<protein>
    <recommendedName>
        <fullName evidence="3">Fe2OG dioxygenase domain-containing protein</fullName>
    </recommendedName>
</protein>
<evidence type="ECO:0000256" key="1">
    <source>
        <dbReference type="ARBA" id="ARBA00008056"/>
    </source>
</evidence>
<dbReference type="Pfam" id="PF14226">
    <property type="entry name" value="DIOX_N"/>
    <property type="match status" value="1"/>
</dbReference>
<dbReference type="AlphaFoldDB" id="A0AAN6MW61"/>
<keyword evidence="2" id="KW-0479">Metal-binding</keyword>
<dbReference type="Proteomes" id="UP001303473">
    <property type="component" value="Unassembled WGS sequence"/>
</dbReference>
<proteinExistence type="inferred from homology"/>
<keyword evidence="2" id="KW-0408">Iron</keyword>
<name>A0AAN6MW61_9PEZI</name>
<dbReference type="EMBL" id="MU854097">
    <property type="protein sequence ID" value="KAK3933658.1"/>
    <property type="molecule type" value="Genomic_DNA"/>
</dbReference>
<dbReference type="InterPro" id="IPR027443">
    <property type="entry name" value="IPNS-like_sf"/>
</dbReference>
<dbReference type="Gene3D" id="2.60.120.330">
    <property type="entry name" value="B-lactam Antibiotic, Isopenicillin N Synthase, Chain"/>
    <property type="match status" value="1"/>
</dbReference>
<evidence type="ECO:0000256" key="2">
    <source>
        <dbReference type="RuleBase" id="RU003682"/>
    </source>
</evidence>
<dbReference type="InterPro" id="IPR050231">
    <property type="entry name" value="Iron_ascorbate_oxido_reductase"/>
</dbReference>
<dbReference type="GO" id="GO:0046872">
    <property type="term" value="F:metal ion binding"/>
    <property type="evidence" value="ECO:0007669"/>
    <property type="project" value="UniProtKB-KW"/>
</dbReference>
<dbReference type="SUPFAM" id="SSF51197">
    <property type="entry name" value="Clavaminate synthase-like"/>
    <property type="match status" value="1"/>
</dbReference>
<dbReference type="InterPro" id="IPR005123">
    <property type="entry name" value="Oxoglu/Fe-dep_dioxygenase_dom"/>
</dbReference>
<comment type="similarity">
    <text evidence="1 2">Belongs to the iron/ascorbate-dependent oxidoreductase family.</text>
</comment>
<sequence>MSADDVLETIDISSYLNPQAPGDKERVITQVRGACRRHGFFQVKGHGVPLVTQRRVIESCQKLFSLPKEEKLNLSFLKNVVRRGYEQSGDSLRDGDLFPDSKESFFVGREEPAVEDPGWHGPNVWPDTEVLPEDEFRGPVWEYYEATNRLGRTIWKILLQGLGYQSPDDVMARFTKKPVVTLKLIRTPPAQTPTRNTAQLTQFGTGPHTDFSGVTCLLQQPGRDGLEIWSEEKGGWVLVPAVEDVFVINVGDLIDKWSGGEYKSVKHRAINKSDGERISCATFWLGDVHITNPLNLGSDPDEETVGEQLYKRFRKQYGLWGVMDPLDYSLAAKDAKVTCTVQ</sequence>
<accession>A0AAN6MW61</accession>
<evidence type="ECO:0000313" key="5">
    <source>
        <dbReference type="Proteomes" id="UP001303473"/>
    </source>
</evidence>
<organism evidence="4 5">
    <name type="scientific">Diplogelasinospora grovesii</name>
    <dbReference type="NCBI Taxonomy" id="303347"/>
    <lineage>
        <taxon>Eukaryota</taxon>
        <taxon>Fungi</taxon>
        <taxon>Dikarya</taxon>
        <taxon>Ascomycota</taxon>
        <taxon>Pezizomycotina</taxon>
        <taxon>Sordariomycetes</taxon>
        <taxon>Sordariomycetidae</taxon>
        <taxon>Sordariales</taxon>
        <taxon>Diplogelasinosporaceae</taxon>
        <taxon>Diplogelasinospora</taxon>
    </lineage>
</organism>
<comment type="caution">
    <text evidence="4">The sequence shown here is derived from an EMBL/GenBank/DDBJ whole genome shotgun (WGS) entry which is preliminary data.</text>
</comment>
<keyword evidence="2" id="KW-0560">Oxidoreductase</keyword>
<gene>
    <name evidence="4" type="ORF">QBC46DRAFT_359525</name>
</gene>
<keyword evidence="5" id="KW-1185">Reference proteome</keyword>
<dbReference type="PROSITE" id="PS51471">
    <property type="entry name" value="FE2OG_OXY"/>
    <property type="match status" value="1"/>
</dbReference>
<dbReference type="InterPro" id="IPR044861">
    <property type="entry name" value="IPNS-like_FE2OG_OXY"/>
</dbReference>
<dbReference type="GO" id="GO:0016491">
    <property type="term" value="F:oxidoreductase activity"/>
    <property type="evidence" value="ECO:0007669"/>
    <property type="project" value="UniProtKB-KW"/>
</dbReference>
<feature type="domain" description="Fe2OG dioxygenase" evidence="3">
    <location>
        <begin position="177"/>
        <end position="287"/>
    </location>
</feature>
<dbReference type="InterPro" id="IPR026992">
    <property type="entry name" value="DIOX_N"/>
</dbReference>
<dbReference type="PANTHER" id="PTHR47990">
    <property type="entry name" value="2-OXOGLUTARATE (2OG) AND FE(II)-DEPENDENT OXYGENASE SUPERFAMILY PROTEIN-RELATED"/>
    <property type="match status" value="1"/>
</dbReference>
<evidence type="ECO:0000313" key="4">
    <source>
        <dbReference type="EMBL" id="KAK3933658.1"/>
    </source>
</evidence>
<dbReference type="GO" id="GO:0044283">
    <property type="term" value="P:small molecule biosynthetic process"/>
    <property type="evidence" value="ECO:0007669"/>
    <property type="project" value="UniProtKB-ARBA"/>
</dbReference>
<evidence type="ECO:0000259" key="3">
    <source>
        <dbReference type="PROSITE" id="PS51471"/>
    </source>
</evidence>